<evidence type="ECO:0000313" key="9">
    <source>
        <dbReference type="EMBL" id="TVY64176.1"/>
    </source>
</evidence>
<dbReference type="EMBL" id="QGMK01001829">
    <property type="protein sequence ID" value="TVY64176.1"/>
    <property type="molecule type" value="Genomic_DNA"/>
</dbReference>
<comment type="subcellular location">
    <subcellularLocation>
        <location evidence="1">Membrane</location>
        <topology evidence="1">Multi-pass membrane protein</topology>
    </subcellularLocation>
</comment>
<evidence type="ECO:0000256" key="3">
    <source>
        <dbReference type="ARBA" id="ARBA00022692"/>
    </source>
</evidence>
<feature type="transmembrane region" description="Helical" evidence="7">
    <location>
        <begin position="118"/>
        <end position="139"/>
    </location>
</feature>
<feature type="transmembrane region" description="Helical" evidence="7">
    <location>
        <begin position="244"/>
        <end position="269"/>
    </location>
</feature>
<sequence>MLDLEKEARASYRPRRSLEHQDRKSALETDPKSDSDMDQTKEVHSSTSDSSIASQHNINISASEKCGIDGHGTTDIEAAQIVRTLSVPAEEVDNANIVDWDGPLDPANPMNWPSRVRWTHIMLVSAVNFLSGLSSSMFAPGVPALMSEFHSTNTSLGSFVVTVFVLGLAMGPIVFAPLSEIYGRMYVQHAGLIGFFVFTVACAVSSSLNMLIGFRLLQGIFGSVPLTNAGAIIADMVKQEVRGFAMAMFTLGVLLGPVVGPVSGGFLSAAKGWRWIFWVIAAATGAVSFVCFLTWRESYAPVLLAHKASLLRQQTGNLSLRSKYDNGLSARAHFKRSIGRALKILIYSPIVLTLSIYMGLIYSYFYLLFTTLTSIFEENYGFSTSIVGLAYLGVGIGFLIGQISYARLGDAILRRMTGKSGSTEMKPEYRLPLCIVGGALVPVGLFWYGWSAQGRVHWIMP</sequence>
<dbReference type="Pfam" id="PF07690">
    <property type="entry name" value="MFS_1"/>
    <property type="match status" value="1"/>
</dbReference>
<proteinExistence type="inferred from homology"/>
<feature type="transmembrane region" description="Helical" evidence="7">
    <location>
        <begin position="344"/>
        <end position="366"/>
    </location>
</feature>
<dbReference type="SUPFAM" id="SSF103473">
    <property type="entry name" value="MFS general substrate transporter"/>
    <property type="match status" value="1"/>
</dbReference>
<reference evidence="9 10" key="1">
    <citation type="submission" date="2018-05" db="EMBL/GenBank/DDBJ databases">
        <title>Genome sequencing and assembly of the regulated plant pathogen Lachnellula willkommii and related sister species for the development of diagnostic species identification markers.</title>
        <authorList>
            <person name="Giroux E."/>
            <person name="Bilodeau G."/>
        </authorList>
    </citation>
    <scope>NUCLEOTIDE SEQUENCE [LARGE SCALE GENOMIC DNA]</scope>
    <source>
        <strain evidence="9 10">CBS 268.59</strain>
    </source>
</reference>
<evidence type="ECO:0000256" key="1">
    <source>
        <dbReference type="ARBA" id="ARBA00004141"/>
    </source>
</evidence>
<evidence type="ECO:0000256" key="6">
    <source>
        <dbReference type="SAM" id="MobiDB-lite"/>
    </source>
</evidence>
<dbReference type="AlphaFoldDB" id="A0A8T9BWN2"/>
<dbReference type="InterPro" id="IPR011701">
    <property type="entry name" value="MFS"/>
</dbReference>
<feature type="transmembrane region" description="Helical" evidence="7">
    <location>
        <begin position="159"/>
        <end position="178"/>
    </location>
</feature>
<gene>
    <name evidence="9" type="primary">radE_8</name>
    <name evidence="9" type="ORF">LSUE1_G008156</name>
</gene>
<feature type="transmembrane region" description="Helical" evidence="7">
    <location>
        <begin position="190"/>
        <end position="212"/>
    </location>
</feature>
<accession>A0A8T9BWN2</accession>
<evidence type="ECO:0000256" key="4">
    <source>
        <dbReference type="ARBA" id="ARBA00022989"/>
    </source>
</evidence>
<evidence type="ECO:0000256" key="7">
    <source>
        <dbReference type="SAM" id="Phobius"/>
    </source>
</evidence>
<feature type="transmembrane region" description="Helical" evidence="7">
    <location>
        <begin position="218"/>
        <end position="237"/>
    </location>
</feature>
<dbReference type="GO" id="GO:0022857">
    <property type="term" value="F:transmembrane transporter activity"/>
    <property type="evidence" value="ECO:0007669"/>
    <property type="project" value="InterPro"/>
</dbReference>
<keyword evidence="4 7" id="KW-1133">Transmembrane helix</keyword>
<evidence type="ECO:0000313" key="10">
    <source>
        <dbReference type="Proteomes" id="UP000469558"/>
    </source>
</evidence>
<dbReference type="InterPro" id="IPR036259">
    <property type="entry name" value="MFS_trans_sf"/>
</dbReference>
<dbReference type="InterPro" id="IPR020846">
    <property type="entry name" value="MFS_dom"/>
</dbReference>
<feature type="transmembrane region" description="Helical" evidence="7">
    <location>
        <begin position="386"/>
        <end position="408"/>
    </location>
</feature>
<comment type="similarity">
    <text evidence="2">Belongs to the major facilitator superfamily.</text>
</comment>
<feature type="non-terminal residue" evidence="9">
    <location>
        <position position="1"/>
    </location>
</feature>
<dbReference type="PANTHER" id="PTHR23502">
    <property type="entry name" value="MAJOR FACILITATOR SUPERFAMILY"/>
    <property type="match status" value="1"/>
</dbReference>
<feature type="compositionally biased region" description="Basic and acidic residues" evidence="6">
    <location>
        <begin position="1"/>
        <end position="44"/>
    </location>
</feature>
<dbReference type="OrthoDB" id="5296287at2759"/>
<dbReference type="Proteomes" id="UP000469558">
    <property type="component" value="Unassembled WGS sequence"/>
</dbReference>
<dbReference type="GO" id="GO:0016020">
    <property type="term" value="C:membrane"/>
    <property type="evidence" value="ECO:0007669"/>
    <property type="project" value="UniProtKB-SubCell"/>
</dbReference>
<comment type="caution">
    <text evidence="9">The sequence shown here is derived from an EMBL/GenBank/DDBJ whole genome shotgun (WGS) entry which is preliminary data.</text>
</comment>
<feature type="region of interest" description="Disordered" evidence="6">
    <location>
        <begin position="1"/>
        <end position="55"/>
    </location>
</feature>
<evidence type="ECO:0000259" key="8">
    <source>
        <dbReference type="PROSITE" id="PS50850"/>
    </source>
</evidence>
<name>A0A8T9BWN2_9HELO</name>
<evidence type="ECO:0000256" key="5">
    <source>
        <dbReference type="ARBA" id="ARBA00023136"/>
    </source>
</evidence>
<feature type="domain" description="Major facilitator superfamily (MFS) profile" evidence="8">
    <location>
        <begin position="120"/>
        <end position="461"/>
    </location>
</feature>
<keyword evidence="10" id="KW-1185">Reference proteome</keyword>
<keyword evidence="3 7" id="KW-0812">Transmembrane</keyword>
<evidence type="ECO:0000256" key="2">
    <source>
        <dbReference type="ARBA" id="ARBA00008335"/>
    </source>
</evidence>
<protein>
    <submittedName>
        <fullName evidence="9">Efflux pump radE</fullName>
    </submittedName>
</protein>
<dbReference type="PROSITE" id="PS50850">
    <property type="entry name" value="MFS"/>
    <property type="match status" value="1"/>
</dbReference>
<organism evidence="9 10">
    <name type="scientific">Lachnellula suecica</name>
    <dbReference type="NCBI Taxonomy" id="602035"/>
    <lineage>
        <taxon>Eukaryota</taxon>
        <taxon>Fungi</taxon>
        <taxon>Dikarya</taxon>
        <taxon>Ascomycota</taxon>
        <taxon>Pezizomycotina</taxon>
        <taxon>Leotiomycetes</taxon>
        <taxon>Helotiales</taxon>
        <taxon>Lachnaceae</taxon>
        <taxon>Lachnellula</taxon>
    </lineage>
</organism>
<keyword evidence="5 7" id="KW-0472">Membrane</keyword>
<feature type="transmembrane region" description="Helical" evidence="7">
    <location>
        <begin position="275"/>
        <end position="295"/>
    </location>
</feature>
<feature type="transmembrane region" description="Helical" evidence="7">
    <location>
        <begin position="429"/>
        <end position="450"/>
    </location>
</feature>
<dbReference type="PANTHER" id="PTHR23502:SF68">
    <property type="entry name" value="MULTIDRUG TRANSPORTER, PUTATIVE (AFU_ORTHOLOGUE AFUA_3G01120)-RELATED"/>
    <property type="match status" value="1"/>
</dbReference>
<feature type="compositionally biased region" description="Polar residues" evidence="6">
    <location>
        <begin position="45"/>
        <end position="55"/>
    </location>
</feature>
<dbReference type="Gene3D" id="1.20.1250.20">
    <property type="entry name" value="MFS general substrate transporter like domains"/>
    <property type="match status" value="1"/>
</dbReference>